<dbReference type="OrthoDB" id="9809583at2"/>
<dbReference type="Pfam" id="PF02839">
    <property type="entry name" value="CBM_5_12"/>
    <property type="match status" value="1"/>
</dbReference>
<dbReference type="InterPro" id="IPR036573">
    <property type="entry name" value="CBM_sf_5/12"/>
</dbReference>
<dbReference type="InterPro" id="IPR003610">
    <property type="entry name" value="CBM5/12"/>
</dbReference>
<dbReference type="AlphaFoldDB" id="A0A1I6ERN5"/>
<dbReference type="PANTHER" id="PTHR10963">
    <property type="entry name" value="GLYCOSYL HYDROLASE-RELATED"/>
    <property type="match status" value="1"/>
</dbReference>
<evidence type="ECO:0000259" key="4">
    <source>
        <dbReference type="PROSITE" id="PS50022"/>
    </source>
</evidence>
<proteinExistence type="inferred from homology"/>
<dbReference type="SUPFAM" id="SSF49785">
    <property type="entry name" value="Galactose-binding domain-like"/>
    <property type="match status" value="1"/>
</dbReference>
<dbReference type="GO" id="GO:0005975">
    <property type="term" value="P:carbohydrate metabolic process"/>
    <property type="evidence" value="ECO:0007669"/>
    <property type="project" value="InterPro"/>
</dbReference>
<keyword evidence="7" id="KW-1185">Reference proteome</keyword>
<dbReference type="InterPro" id="IPR050546">
    <property type="entry name" value="Glycosyl_Hydrlase_16"/>
</dbReference>
<dbReference type="GO" id="GO:0030246">
    <property type="term" value="F:carbohydrate binding"/>
    <property type="evidence" value="ECO:0007669"/>
    <property type="project" value="InterPro"/>
</dbReference>
<name>A0A1I6ERN5_9PSEU</name>
<feature type="domain" description="F5/8 type C" evidence="4">
    <location>
        <begin position="323"/>
        <end position="456"/>
    </location>
</feature>
<dbReference type="InterPro" id="IPR000757">
    <property type="entry name" value="Beta-glucanase-like"/>
</dbReference>
<dbReference type="GO" id="GO:0005576">
    <property type="term" value="C:extracellular region"/>
    <property type="evidence" value="ECO:0007669"/>
    <property type="project" value="InterPro"/>
</dbReference>
<reference evidence="7" key="1">
    <citation type="submission" date="2016-10" db="EMBL/GenBank/DDBJ databases">
        <authorList>
            <person name="Varghese N."/>
            <person name="Submissions S."/>
        </authorList>
    </citation>
    <scope>NUCLEOTIDE SEQUENCE [LARGE SCALE GENOMIC DNA]</scope>
    <source>
        <strain evidence="7">DSM 44232</strain>
    </source>
</reference>
<dbReference type="GO" id="GO:0004553">
    <property type="term" value="F:hydrolase activity, hydrolyzing O-glycosyl compounds"/>
    <property type="evidence" value="ECO:0007669"/>
    <property type="project" value="InterPro"/>
</dbReference>
<accession>A0A1I6ERN5</accession>
<dbReference type="PROSITE" id="PS51762">
    <property type="entry name" value="GH16_2"/>
    <property type="match status" value="1"/>
</dbReference>
<evidence type="ECO:0000259" key="5">
    <source>
        <dbReference type="PROSITE" id="PS51762"/>
    </source>
</evidence>
<gene>
    <name evidence="6" type="ORF">SAMN04488564_105229</name>
</gene>
<dbReference type="Gene3D" id="2.60.120.200">
    <property type="match status" value="1"/>
</dbReference>
<keyword evidence="2" id="KW-0378">Hydrolase</keyword>
<protein>
    <submittedName>
        <fullName evidence="6">Beta-glucanase, GH16 family</fullName>
    </submittedName>
</protein>
<evidence type="ECO:0000256" key="2">
    <source>
        <dbReference type="ARBA" id="ARBA00022801"/>
    </source>
</evidence>
<dbReference type="InterPro" id="IPR013320">
    <property type="entry name" value="ConA-like_dom_sf"/>
</dbReference>
<dbReference type="SMART" id="SM00495">
    <property type="entry name" value="ChtBD3"/>
    <property type="match status" value="1"/>
</dbReference>
<dbReference type="Gene3D" id="2.60.120.260">
    <property type="entry name" value="Galactose-binding domain-like"/>
    <property type="match status" value="1"/>
</dbReference>
<feature type="domain" description="GH16" evidence="5">
    <location>
        <begin position="29"/>
        <end position="314"/>
    </location>
</feature>
<dbReference type="Gene3D" id="2.10.10.20">
    <property type="entry name" value="Carbohydrate-binding module superfamily 5/12"/>
    <property type="match status" value="1"/>
</dbReference>
<comment type="similarity">
    <text evidence="1">Belongs to the glycosyl hydrolase 16 family.</text>
</comment>
<feature type="signal peptide" evidence="3">
    <location>
        <begin position="1"/>
        <end position="27"/>
    </location>
</feature>
<dbReference type="InterPro" id="IPR000421">
    <property type="entry name" value="FA58C"/>
</dbReference>
<dbReference type="Pfam" id="PF00722">
    <property type="entry name" value="Glyco_hydro_16"/>
    <property type="match status" value="1"/>
</dbReference>
<dbReference type="EMBL" id="FOYL01000005">
    <property type="protein sequence ID" value="SFR20433.1"/>
    <property type="molecule type" value="Genomic_DNA"/>
</dbReference>
<evidence type="ECO:0000256" key="3">
    <source>
        <dbReference type="SAM" id="SignalP"/>
    </source>
</evidence>
<dbReference type="RefSeq" id="WP_093596982.1">
    <property type="nucleotide sequence ID" value="NZ_FOYL01000005.1"/>
</dbReference>
<sequence length="517" mass="54963">MRLTRQRTSIALAAAGVLTVSTLVAVAQQTSAALPPPPAGWTQVFGDDFTGPANSLPSSGNWRFSLGHGYPGGPANWGTGEIAAHTNNPANVSLDGGGNLRITPRRDGAGNWTSARIETNAQNFKAPAGGIMRMEARLQMPNVSGAAALGYWPAFWALGSPYRGNWWNWPGVGEFDIMENVNGVDRVWGVLHCGVSPGGPCNEKNGIANSRPCPGSSCQGGFHAYRFEWDASVSPQQLRWYVDGQLFHQVNQNQLPADTWNQMTGHAGYFIILNVAIGGEFPDNYSGTRTPGPGIVPGIPMVVDYVGVWTRGSGGGNPTTTTTPPPTCGPLLSQNRPTSASSVESGNQAAAFAVDGSAATRWSSAHSEPHWWQVDLGSSRALSRVRINWEAAYGRAYSIQLSDNGSSWRDAYSTLTGSGGIEDIGISGTARYVRFTGTQRATVYGFSFWEFEVFGACGTTTTTEPPGGGTYPAWAPGTAYAVGSRVSYAGLDYQCLQAHTAIASWEPSNTAALWQRL</sequence>
<keyword evidence="3" id="KW-0732">Signal</keyword>
<organism evidence="6 7">
    <name type="scientific">Lentzea waywayandensis</name>
    <dbReference type="NCBI Taxonomy" id="84724"/>
    <lineage>
        <taxon>Bacteria</taxon>
        <taxon>Bacillati</taxon>
        <taxon>Actinomycetota</taxon>
        <taxon>Actinomycetes</taxon>
        <taxon>Pseudonocardiales</taxon>
        <taxon>Pseudonocardiaceae</taxon>
        <taxon>Lentzea</taxon>
    </lineage>
</organism>
<dbReference type="Proteomes" id="UP000198583">
    <property type="component" value="Unassembled WGS sequence"/>
</dbReference>
<dbReference type="Pfam" id="PF22633">
    <property type="entry name" value="F5_F8_type_C_2"/>
    <property type="match status" value="1"/>
</dbReference>
<dbReference type="PANTHER" id="PTHR10963:SF55">
    <property type="entry name" value="GLYCOSIDE HYDROLASE FAMILY 16 PROTEIN"/>
    <property type="match status" value="1"/>
</dbReference>
<dbReference type="CDD" id="cd02182">
    <property type="entry name" value="GH16_Strep_laminarinase_like"/>
    <property type="match status" value="1"/>
</dbReference>
<dbReference type="STRING" id="84724.SAMN04488564_105229"/>
<dbReference type="InterPro" id="IPR008979">
    <property type="entry name" value="Galactose-bd-like_sf"/>
</dbReference>
<dbReference type="SUPFAM" id="SSF51055">
    <property type="entry name" value="Carbohydrate binding domain"/>
    <property type="match status" value="1"/>
</dbReference>
<dbReference type="SUPFAM" id="SSF49899">
    <property type="entry name" value="Concanavalin A-like lectins/glucanases"/>
    <property type="match status" value="1"/>
</dbReference>
<evidence type="ECO:0000313" key="6">
    <source>
        <dbReference type="EMBL" id="SFR20433.1"/>
    </source>
</evidence>
<dbReference type="CDD" id="cd12214">
    <property type="entry name" value="ChiA1_BD"/>
    <property type="match status" value="1"/>
</dbReference>
<dbReference type="PROSITE" id="PS50022">
    <property type="entry name" value="FA58C_3"/>
    <property type="match status" value="1"/>
</dbReference>
<feature type="chain" id="PRO_5039442741" evidence="3">
    <location>
        <begin position="28"/>
        <end position="517"/>
    </location>
</feature>
<evidence type="ECO:0000313" key="7">
    <source>
        <dbReference type="Proteomes" id="UP000198583"/>
    </source>
</evidence>
<evidence type="ECO:0000256" key="1">
    <source>
        <dbReference type="ARBA" id="ARBA00006865"/>
    </source>
</evidence>